<dbReference type="EMBL" id="MK500327">
    <property type="protein sequence ID" value="QBK85734.1"/>
    <property type="molecule type" value="Genomic_DNA"/>
</dbReference>
<gene>
    <name evidence="1" type="ORF">LCMAC101_03290</name>
</gene>
<protein>
    <submittedName>
        <fullName evidence="1">Uncharacterized protein</fullName>
    </submittedName>
</protein>
<accession>A0A481YTA7</accession>
<reference evidence="1" key="1">
    <citation type="journal article" date="2019" name="MBio">
        <title>Virus Genomes from Deep Sea Sediments Expand the Ocean Megavirome and Support Independent Origins of Viral Gigantism.</title>
        <authorList>
            <person name="Backstrom D."/>
            <person name="Yutin N."/>
            <person name="Jorgensen S.L."/>
            <person name="Dharamshi J."/>
            <person name="Homa F."/>
            <person name="Zaremba-Niedwiedzka K."/>
            <person name="Spang A."/>
            <person name="Wolf Y.I."/>
            <person name="Koonin E.V."/>
            <person name="Ettema T.J."/>
        </authorList>
    </citation>
    <scope>NUCLEOTIDE SEQUENCE</scope>
</reference>
<sequence>MYSASGSHNQVADYNKLQGVTNPADLSYQIRRDIGARYITVENSAQRPTSVAITTYMYGHTPKTLFTLHAGEIKHLAINSQGSTPQFIWILGYETGEPVSQPTLIRSNSNQLVLRDGLNKWFVQFFHRAVFAAAK</sequence>
<evidence type="ECO:0000313" key="1">
    <source>
        <dbReference type="EMBL" id="QBK85734.1"/>
    </source>
</evidence>
<name>A0A481YTA7_9VIRU</name>
<proteinExistence type="predicted"/>
<organism evidence="1">
    <name type="scientific">Marseillevirus LCMAC101</name>
    <dbReference type="NCBI Taxonomy" id="2506602"/>
    <lineage>
        <taxon>Viruses</taxon>
        <taxon>Varidnaviria</taxon>
        <taxon>Bamfordvirae</taxon>
        <taxon>Nucleocytoviricota</taxon>
        <taxon>Megaviricetes</taxon>
        <taxon>Pimascovirales</taxon>
        <taxon>Pimascovirales incertae sedis</taxon>
        <taxon>Marseilleviridae</taxon>
    </lineage>
</organism>